<reference evidence="1" key="1">
    <citation type="submission" date="2020-06" db="EMBL/GenBank/DDBJ databases">
        <title>Draft genome of Bugula neritina, a colonial animal packing powerful symbionts and potential medicines.</title>
        <authorList>
            <person name="Rayko M."/>
        </authorList>
    </citation>
    <scope>NUCLEOTIDE SEQUENCE [LARGE SCALE GENOMIC DNA]</scope>
    <source>
        <strain evidence="1">Kwan_BN1</strain>
    </source>
</reference>
<dbReference type="OrthoDB" id="9822052at2759"/>
<accession>A0A7J7JA52</accession>
<comment type="caution">
    <text evidence="1">The sequence shown here is derived from an EMBL/GenBank/DDBJ whole genome shotgun (WGS) entry which is preliminary data.</text>
</comment>
<dbReference type="Proteomes" id="UP000593567">
    <property type="component" value="Unassembled WGS sequence"/>
</dbReference>
<organism evidence="1 2">
    <name type="scientific">Bugula neritina</name>
    <name type="common">Brown bryozoan</name>
    <name type="synonym">Sertularia neritina</name>
    <dbReference type="NCBI Taxonomy" id="10212"/>
    <lineage>
        <taxon>Eukaryota</taxon>
        <taxon>Metazoa</taxon>
        <taxon>Spiralia</taxon>
        <taxon>Lophotrochozoa</taxon>
        <taxon>Bryozoa</taxon>
        <taxon>Gymnolaemata</taxon>
        <taxon>Cheilostomatida</taxon>
        <taxon>Flustrina</taxon>
        <taxon>Buguloidea</taxon>
        <taxon>Bugulidae</taxon>
        <taxon>Bugula</taxon>
    </lineage>
</organism>
<evidence type="ECO:0000313" key="2">
    <source>
        <dbReference type="Proteomes" id="UP000593567"/>
    </source>
</evidence>
<protein>
    <submittedName>
        <fullName evidence="1">Uncharacterized protein</fullName>
    </submittedName>
</protein>
<evidence type="ECO:0000313" key="1">
    <source>
        <dbReference type="EMBL" id="KAF6022238.1"/>
    </source>
</evidence>
<dbReference type="Gene3D" id="2.130.10.10">
    <property type="entry name" value="YVTN repeat-like/Quinoprotein amine dehydrogenase"/>
    <property type="match status" value="1"/>
</dbReference>
<dbReference type="SUPFAM" id="SSF50978">
    <property type="entry name" value="WD40 repeat-like"/>
    <property type="match status" value="1"/>
</dbReference>
<sequence length="332" mass="36552">MKPVIMMTGCFSSTKRYQHVSMYETDKSIKSAQWCGPENQSAAPSNSSCNSVVSSPMSFKNRNLIARTEFGSSSIFLHTLPEMLTDSSIATIPLLFTFKLFEESQLMPVTSLVGDSLLVGSDTLANTCWCDVSTQQTIGSVSHTKESKLADLTSAIICSGENLLVVCGARTGSLYTLDTRQSQSSMLAAPSTDQSKFWSACGRGTNELLLANDNNQLYIYDIRYPLKERVQTTLTSSLWTRRKSLNNFTCQSFSDWLSVSGKDNKIRIYNISKIEGNIEATPCFTHDGHLPDVEGGDMPDITTHCWKNCGTPSILSTSNTGQLHTWMFTSAN</sequence>
<proteinExistence type="predicted"/>
<gene>
    <name evidence="1" type="ORF">EB796_019446</name>
</gene>
<dbReference type="InterPro" id="IPR015943">
    <property type="entry name" value="WD40/YVTN_repeat-like_dom_sf"/>
</dbReference>
<name>A0A7J7JA52_BUGNE</name>
<dbReference type="EMBL" id="VXIV02002877">
    <property type="protein sequence ID" value="KAF6022238.1"/>
    <property type="molecule type" value="Genomic_DNA"/>
</dbReference>
<dbReference type="AlphaFoldDB" id="A0A7J7JA52"/>
<dbReference type="InterPro" id="IPR036322">
    <property type="entry name" value="WD40_repeat_dom_sf"/>
</dbReference>
<keyword evidence="2" id="KW-1185">Reference proteome</keyword>